<gene>
    <name evidence="1" type="ORF">NCTC11112_01708</name>
</gene>
<name>A0A376MMS1_ECOLX</name>
<dbReference type="Proteomes" id="UP000254817">
    <property type="component" value="Unassembled WGS sequence"/>
</dbReference>
<accession>A0A376MMS1</accession>
<proteinExistence type="predicted"/>
<organism evidence="1 2">
    <name type="scientific">Escherichia coli</name>
    <dbReference type="NCBI Taxonomy" id="562"/>
    <lineage>
        <taxon>Bacteria</taxon>
        <taxon>Pseudomonadati</taxon>
        <taxon>Pseudomonadota</taxon>
        <taxon>Gammaproteobacteria</taxon>
        <taxon>Enterobacterales</taxon>
        <taxon>Enterobacteriaceae</taxon>
        <taxon>Escherichia</taxon>
    </lineage>
</organism>
<protein>
    <submittedName>
        <fullName evidence="1">Uncharacterized protein</fullName>
    </submittedName>
</protein>
<evidence type="ECO:0000313" key="2">
    <source>
        <dbReference type="Proteomes" id="UP000254817"/>
    </source>
</evidence>
<dbReference type="AlphaFoldDB" id="A0A376MMS1"/>
<dbReference type="EMBL" id="UGAW01000001">
    <property type="protein sequence ID" value="STG51274.1"/>
    <property type="molecule type" value="Genomic_DNA"/>
</dbReference>
<reference evidence="1 2" key="1">
    <citation type="submission" date="2018-06" db="EMBL/GenBank/DDBJ databases">
        <authorList>
            <consortium name="Pathogen Informatics"/>
            <person name="Doyle S."/>
        </authorList>
    </citation>
    <scope>NUCLEOTIDE SEQUENCE [LARGE SCALE GENOMIC DNA]</scope>
    <source>
        <strain evidence="1 2">NCTC11112</strain>
    </source>
</reference>
<evidence type="ECO:0000313" key="1">
    <source>
        <dbReference type="EMBL" id="STG51274.1"/>
    </source>
</evidence>
<sequence length="48" mass="5634">MRNIGAVFWRDFVNFYISAPSVTLSHGDNFLMCVLKTDNISMMYENKR</sequence>